<dbReference type="InterPro" id="IPR001461">
    <property type="entry name" value="Aspartic_peptidase_A1"/>
</dbReference>
<dbReference type="CDD" id="cd05471">
    <property type="entry name" value="pepsin_like"/>
    <property type="match status" value="1"/>
</dbReference>
<feature type="disulfide bond" evidence="14">
    <location>
        <begin position="369"/>
        <end position="402"/>
    </location>
</feature>
<evidence type="ECO:0000256" key="6">
    <source>
        <dbReference type="ARBA" id="ARBA00022750"/>
    </source>
</evidence>
<evidence type="ECO:0000256" key="1">
    <source>
        <dbReference type="ARBA" id="ARBA00004236"/>
    </source>
</evidence>
<dbReference type="AlphaFoldDB" id="A0A9N9FWQ6"/>
<accession>A0A9N9FWQ6</accession>
<dbReference type="FunFam" id="2.40.70.10:FF:000060">
    <property type="entry name" value="Aspartic-type endopeptidase ctsD"/>
    <property type="match status" value="1"/>
</dbReference>
<name>A0A9N9FWQ6_9GLOM</name>
<evidence type="ECO:0000256" key="7">
    <source>
        <dbReference type="ARBA" id="ARBA00022801"/>
    </source>
</evidence>
<comment type="caution">
    <text evidence="18">The sequence shown here is derived from an EMBL/GenBank/DDBJ whole genome shotgun (WGS) entry which is preliminary data.</text>
</comment>
<organism evidence="18 19">
    <name type="scientific">Ambispora leptoticha</name>
    <dbReference type="NCBI Taxonomy" id="144679"/>
    <lineage>
        <taxon>Eukaryota</taxon>
        <taxon>Fungi</taxon>
        <taxon>Fungi incertae sedis</taxon>
        <taxon>Mucoromycota</taxon>
        <taxon>Glomeromycotina</taxon>
        <taxon>Glomeromycetes</taxon>
        <taxon>Archaeosporales</taxon>
        <taxon>Ambisporaceae</taxon>
        <taxon>Ambispora</taxon>
    </lineage>
</organism>
<dbReference type="Pfam" id="PF00026">
    <property type="entry name" value="Asp"/>
    <property type="match status" value="1"/>
</dbReference>
<evidence type="ECO:0000259" key="17">
    <source>
        <dbReference type="PROSITE" id="PS51767"/>
    </source>
</evidence>
<reference evidence="18" key="1">
    <citation type="submission" date="2021-06" db="EMBL/GenBank/DDBJ databases">
        <authorList>
            <person name="Kallberg Y."/>
            <person name="Tangrot J."/>
            <person name="Rosling A."/>
        </authorList>
    </citation>
    <scope>NUCLEOTIDE SEQUENCE</scope>
    <source>
        <strain evidence="18">FL130A</strain>
    </source>
</reference>
<keyword evidence="8" id="KW-0472">Membrane</keyword>
<dbReference type="InterPro" id="IPR001969">
    <property type="entry name" value="Aspartic_peptidase_AS"/>
</dbReference>
<dbReference type="PRINTS" id="PR00792">
    <property type="entry name" value="PEPSIN"/>
</dbReference>
<dbReference type="GO" id="GO:0004190">
    <property type="term" value="F:aspartic-type endopeptidase activity"/>
    <property type="evidence" value="ECO:0007669"/>
    <property type="project" value="UniProtKB-KW"/>
</dbReference>
<keyword evidence="9" id="KW-0865">Zymogen</keyword>
<feature type="active site" evidence="13">
    <location>
        <position position="152"/>
    </location>
</feature>
<dbReference type="PROSITE" id="PS00141">
    <property type="entry name" value="ASP_PROTEASE"/>
    <property type="match status" value="2"/>
</dbReference>
<dbReference type="InterPro" id="IPR021109">
    <property type="entry name" value="Peptidase_aspartic_dom_sf"/>
</dbReference>
<dbReference type="Gene3D" id="2.40.70.10">
    <property type="entry name" value="Acid Proteases"/>
    <property type="match status" value="2"/>
</dbReference>
<comment type="similarity">
    <text evidence="2 15">Belongs to the peptidase A1 family.</text>
</comment>
<dbReference type="EMBL" id="CAJVPS010002164">
    <property type="protein sequence ID" value="CAG8561609.1"/>
    <property type="molecule type" value="Genomic_DNA"/>
</dbReference>
<feature type="domain" description="Peptidase A1" evidence="17">
    <location>
        <begin position="136"/>
        <end position="441"/>
    </location>
</feature>
<evidence type="ECO:0000256" key="16">
    <source>
        <dbReference type="SAM" id="SignalP"/>
    </source>
</evidence>
<evidence type="ECO:0000313" key="18">
    <source>
        <dbReference type="EMBL" id="CAG8561609.1"/>
    </source>
</evidence>
<evidence type="ECO:0000256" key="2">
    <source>
        <dbReference type="ARBA" id="ARBA00007447"/>
    </source>
</evidence>
<comment type="subcellular location">
    <subcellularLocation>
        <location evidence="1">Cell membrane</location>
    </subcellularLocation>
</comment>
<dbReference type="PANTHER" id="PTHR47966">
    <property type="entry name" value="BETA-SITE APP-CLEAVING ENZYME, ISOFORM A-RELATED"/>
    <property type="match status" value="1"/>
</dbReference>
<dbReference type="InterPro" id="IPR034164">
    <property type="entry name" value="Pepsin-like_dom"/>
</dbReference>
<proteinExistence type="inferred from homology"/>
<protein>
    <submittedName>
        <fullName evidence="18">2473_t:CDS:1</fullName>
    </submittedName>
</protein>
<dbReference type="Proteomes" id="UP000789508">
    <property type="component" value="Unassembled WGS sequence"/>
</dbReference>
<evidence type="ECO:0000256" key="14">
    <source>
        <dbReference type="PIRSR" id="PIRSR601461-2"/>
    </source>
</evidence>
<evidence type="ECO:0000256" key="5">
    <source>
        <dbReference type="ARBA" id="ARBA00022729"/>
    </source>
</evidence>
<evidence type="ECO:0000313" key="19">
    <source>
        <dbReference type="Proteomes" id="UP000789508"/>
    </source>
</evidence>
<keyword evidence="10 14" id="KW-1015">Disulfide bond</keyword>
<dbReference type="GO" id="GO:0006508">
    <property type="term" value="P:proteolysis"/>
    <property type="evidence" value="ECO:0007669"/>
    <property type="project" value="UniProtKB-KW"/>
</dbReference>
<keyword evidence="7 15" id="KW-0378">Hydrolase</keyword>
<keyword evidence="19" id="KW-1185">Reference proteome</keyword>
<evidence type="ECO:0000256" key="8">
    <source>
        <dbReference type="ARBA" id="ARBA00023136"/>
    </source>
</evidence>
<dbReference type="SUPFAM" id="SSF50630">
    <property type="entry name" value="Acid proteases"/>
    <property type="match status" value="1"/>
</dbReference>
<dbReference type="GO" id="GO:0005886">
    <property type="term" value="C:plasma membrane"/>
    <property type="evidence" value="ECO:0007669"/>
    <property type="project" value="UniProtKB-SubCell"/>
</dbReference>
<keyword evidence="4 15" id="KW-0645">Protease</keyword>
<dbReference type="InterPro" id="IPR033121">
    <property type="entry name" value="PEPTIDASE_A1"/>
</dbReference>
<evidence type="ECO:0000256" key="11">
    <source>
        <dbReference type="ARBA" id="ARBA00023180"/>
    </source>
</evidence>
<feature type="signal peptide" evidence="16">
    <location>
        <begin position="1"/>
        <end position="20"/>
    </location>
</feature>
<dbReference type="PROSITE" id="PS51767">
    <property type="entry name" value="PEPTIDASE_A1"/>
    <property type="match status" value="1"/>
</dbReference>
<evidence type="ECO:0000256" key="12">
    <source>
        <dbReference type="ARBA" id="ARBA00023288"/>
    </source>
</evidence>
<feature type="chain" id="PRO_5040370707" evidence="16">
    <location>
        <begin position="21"/>
        <end position="443"/>
    </location>
</feature>
<evidence type="ECO:0000256" key="3">
    <source>
        <dbReference type="ARBA" id="ARBA00022475"/>
    </source>
</evidence>
<keyword evidence="5 16" id="KW-0732">Signal</keyword>
<evidence type="ECO:0000256" key="9">
    <source>
        <dbReference type="ARBA" id="ARBA00023145"/>
    </source>
</evidence>
<keyword evidence="3" id="KW-1003">Cell membrane</keyword>
<keyword evidence="6 15" id="KW-0064">Aspartyl protease</keyword>
<feature type="active site" evidence="13">
    <location>
        <position position="335"/>
    </location>
</feature>
<dbReference type="FunFam" id="2.40.70.10:FF:000008">
    <property type="entry name" value="Cathepsin D"/>
    <property type="match status" value="1"/>
</dbReference>
<keyword evidence="12" id="KW-0449">Lipoprotein</keyword>
<evidence type="ECO:0000256" key="10">
    <source>
        <dbReference type="ARBA" id="ARBA00023157"/>
    </source>
</evidence>
<sequence length="443" mass="46936">MKLFTALALLMTTISLTVDAAPTSRTPTFNVGLKKNELPDYLTWLQKIQINKNYALLKYADNIQSAFSNGLVSQDAISALEAASTSVFDASAPKTFIIEAVNTNNSTGINNDSQPNNSGGGVFNGPLQDEGMDIGYYGPVQIGGQTFSVIFDTGSSDLWVPSQDCSDSACTAHQTFNPKISKGYKSDNKPFDIKYGTGEVSGIIATDEVIVAGAVAKGQTFGLTTHMSSDFENTDFDGILGMGLNQLSSENAATPFATLVAQNAVKDPVFGFFLGRQKDGSDSQLTLGGVDSSKFTGQLNYNKLVSNTGFWEIALDDASVNGTPLGFSHKTAIIDTGTTLLIAPPADAEAIHNAIEGAISQQGVYFVPCQTDAVVALTFNGVTYKISPKDLARDQTNQSDMCVSGISGENIGGDNQWLVGDTFLKNVYSAFDVQNLAVGFAQI</sequence>
<evidence type="ECO:0000256" key="15">
    <source>
        <dbReference type="RuleBase" id="RU000454"/>
    </source>
</evidence>
<dbReference type="OrthoDB" id="15189at2759"/>
<evidence type="ECO:0000256" key="13">
    <source>
        <dbReference type="PIRSR" id="PIRSR601461-1"/>
    </source>
</evidence>
<dbReference type="PANTHER" id="PTHR47966:SF75">
    <property type="entry name" value="ENDOPEPTIDASE (CTSD), PUTATIVE (AFU_ORTHOLOGUE AFUA_4G07040)-RELATED"/>
    <property type="match status" value="1"/>
</dbReference>
<keyword evidence="11" id="KW-0325">Glycoprotein</keyword>
<evidence type="ECO:0000256" key="4">
    <source>
        <dbReference type="ARBA" id="ARBA00022670"/>
    </source>
</evidence>
<feature type="disulfide bond" evidence="14">
    <location>
        <begin position="165"/>
        <end position="170"/>
    </location>
</feature>
<gene>
    <name evidence="18" type="ORF">ALEPTO_LOCUS6377</name>
</gene>